<dbReference type="InterPro" id="IPR029068">
    <property type="entry name" value="Glyas_Bleomycin-R_OHBP_Dase"/>
</dbReference>
<dbReference type="Proteomes" id="UP000070544">
    <property type="component" value="Unassembled WGS sequence"/>
</dbReference>
<evidence type="ECO:0000313" key="2">
    <source>
        <dbReference type="Proteomes" id="UP000070544"/>
    </source>
</evidence>
<accession>A0A139A411</accession>
<dbReference type="SUPFAM" id="SSF54593">
    <property type="entry name" value="Glyoxalase/Bleomycin resistance protein/Dihydroxybiphenyl dioxygenase"/>
    <property type="match status" value="1"/>
</dbReference>
<gene>
    <name evidence="1" type="ORF">M427DRAFT_138154</name>
</gene>
<keyword evidence="2" id="KW-1185">Reference proteome</keyword>
<organism evidence="1 2">
    <name type="scientific">Gonapodya prolifera (strain JEL478)</name>
    <name type="common">Monoblepharis prolifera</name>
    <dbReference type="NCBI Taxonomy" id="1344416"/>
    <lineage>
        <taxon>Eukaryota</taxon>
        <taxon>Fungi</taxon>
        <taxon>Fungi incertae sedis</taxon>
        <taxon>Chytridiomycota</taxon>
        <taxon>Chytridiomycota incertae sedis</taxon>
        <taxon>Monoblepharidomycetes</taxon>
        <taxon>Monoblepharidales</taxon>
        <taxon>Gonapodyaceae</taxon>
        <taxon>Gonapodya</taxon>
    </lineage>
</organism>
<protein>
    <recommendedName>
        <fullName evidence="3">Glyoxalase-like domain-containing protein</fullName>
    </recommendedName>
</protein>
<sequence>MTRSDQIRLRQIALIAKDVKATQRTIEAAFGIPLVWKDPGLGPPFGLENILFAFSGNVLEVCSPIKQGTTVGRLLERRGDGGYMLIFHVPDAAADRKRVKALGIRSVWEADRPHYTFTHFHPNDLLQVGGIPSLDSTPKLDDLLKEYSPWPPIFDETEGPSKWLDIAKSKAVSRLSFQSVTVQSQENPHMVAVWWGRFLDLPVKLDSTGTSVINAMNMSIKFIQAPKSEANGIACIDIGVDGGDAAVKEAFERACKAPGAERGSFGGQSAVKMVGVWWRFEQSRSSSKAKI</sequence>
<dbReference type="EMBL" id="KQ965800">
    <property type="protein sequence ID" value="KXS11566.1"/>
    <property type="molecule type" value="Genomic_DNA"/>
</dbReference>
<reference evidence="1 2" key="1">
    <citation type="journal article" date="2015" name="Genome Biol. Evol.">
        <title>Phylogenomic analyses indicate that early fungi evolved digesting cell walls of algal ancestors of land plants.</title>
        <authorList>
            <person name="Chang Y."/>
            <person name="Wang S."/>
            <person name="Sekimoto S."/>
            <person name="Aerts A.L."/>
            <person name="Choi C."/>
            <person name="Clum A."/>
            <person name="LaButti K.M."/>
            <person name="Lindquist E.A."/>
            <person name="Yee Ngan C."/>
            <person name="Ohm R.A."/>
            <person name="Salamov A.A."/>
            <person name="Grigoriev I.V."/>
            <person name="Spatafora J.W."/>
            <person name="Berbee M.L."/>
        </authorList>
    </citation>
    <scope>NUCLEOTIDE SEQUENCE [LARGE SCALE GENOMIC DNA]</scope>
    <source>
        <strain evidence="1 2">JEL478</strain>
    </source>
</reference>
<name>A0A139A411_GONPJ</name>
<proteinExistence type="predicted"/>
<dbReference type="Gene3D" id="3.10.180.10">
    <property type="entry name" value="2,3-Dihydroxybiphenyl 1,2-Dioxygenase, domain 1"/>
    <property type="match status" value="1"/>
</dbReference>
<evidence type="ECO:0000313" key="1">
    <source>
        <dbReference type="EMBL" id="KXS11566.1"/>
    </source>
</evidence>
<dbReference type="OrthoDB" id="4179687at2759"/>
<dbReference type="AlphaFoldDB" id="A0A139A411"/>
<evidence type="ECO:0008006" key="3">
    <source>
        <dbReference type="Google" id="ProtNLM"/>
    </source>
</evidence>